<dbReference type="GO" id="GO:0006388">
    <property type="term" value="P:tRNA splicing, via endonucleolytic cleavage and ligation"/>
    <property type="evidence" value="ECO:0007669"/>
    <property type="project" value="UniProtKB-UniRule"/>
</dbReference>
<evidence type="ECO:0000256" key="1">
    <source>
        <dbReference type="ARBA" id="ARBA00009836"/>
    </source>
</evidence>
<sequence length="184" mass="20958">MKQSNRDVELGRFLSLVLRHDPSAAGIRLDPHGWADVEDLLAGCNKAGKKIDFESLERIVRENGKQRYAFNEERNKIRANQGHSLSVDVGLRESLPPDLLYHGTATRFLDSIRSEGIQKLSRQHVHLSADEKTAVEVGKRHGKALLLRIDAKSMHRDGHRFYLSDNHVWLCDSVPWEYVVADIK</sequence>
<comment type="function">
    <text evidence="4 5">Removes the 2'-phosphate from RNA via an intermediate in which the phosphate is ADP-ribosylated by NAD followed by a presumed transesterification to release the RNA and generate ADP-ribose 1''-2''-cyclic phosphate (APPR&gt;P). May function as an ADP-ribosylase.</text>
</comment>
<dbReference type="EMBL" id="RBZM01000007">
    <property type="protein sequence ID" value="RKP51586.1"/>
    <property type="molecule type" value="Genomic_DNA"/>
</dbReference>
<dbReference type="HAMAP" id="MF_00299">
    <property type="entry name" value="KptA"/>
    <property type="match status" value="1"/>
</dbReference>
<evidence type="ECO:0000256" key="3">
    <source>
        <dbReference type="ARBA" id="ARBA00023027"/>
    </source>
</evidence>
<keyword evidence="2 5" id="KW-0808">Transferase</keyword>
<evidence type="ECO:0000313" key="7">
    <source>
        <dbReference type="Proteomes" id="UP000282076"/>
    </source>
</evidence>
<evidence type="ECO:0000256" key="5">
    <source>
        <dbReference type="HAMAP-Rule" id="MF_00299"/>
    </source>
</evidence>
<dbReference type="Pfam" id="PF01885">
    <property type="entry name" value="PTS_2-RNA"/>
    <property type="match status" value="1"/>
</dbReference>
<comment type="caution">
    <text evidence="6">The sequence shown here is derived from an EMBL/GenBank/DDBJ whole genome shotgun (WGS) entry which is preliminary data.</text>
</comment>
<dbReference type="Gene3D" id="3.20.170.30">
    <property type="match status" value="1"/>
</dbReference>
<dbReference type="InterPro" id="IPR042081">
    <property type="entry name" value="RNA_2'-PTrans_C"/>
</dbReference>
<dbReference type="InterPro" id="IPR002745">
    <property type="entry name" value="Ptrans_KptA/Tpt1"/>
</dbReference>
<dbReference type="InterPro" id="IPR042080">
    <property type="entry name" value="RNA_2'-PTrans_N"/>
</dbReference>
<dbReference type="Proteomes" id="UP000282076">
    <property type="component" value="Unassembled WGS sequence"/>
</dbReference>
<comment type="similarity">
    <text evidence="1 5">Belongs to the KptA/TPT1 family.</text>
</comment>
<evidence type="ECO:0000313" key="6">
    <source>
        <dbReference type="EMBL" id="RKP51586.1"/>
    </source>
</evidence>
<dbReference type="PANTHER" id="PTHR12684:SF2">
    <property type="entry name" value="TRNA 2'-PHOSPHOTRANSFERASE 1"/>
    <property type="match status" value="1"/>
</dbReference>
<evidence type="ECO:0000256" key="4">
    <source>
        <dbReference type="ARBA" id="ARBA00025212"/>
    </source>
</evidence>
<accession>A0A494XRV3</accession>
<dbReference type="GO" id="GO:0000215">
    <property type="term" value="F:tRNA 2'-phosphotransferase activity"/>
    <property type="evidence" value="ECO:0007669"/>
    <property type="project" value="TreeGrafter"/>
</dbReference>
<dbReference type="InterPro" id="IPR022928">
    <property type="entry name" value="RNA_2'-PTrans_KptA"/>
</dbReference>
<dbReference type="OrthoDB" id="4537997at2"/>
<dbReference type="SUPFAM" id="SSF56399">
    <property type="entry name" value="ADP-ribosylation"/>
    <property type="match status" value="1"/>
</dbReference>
<keyword evidence="3 5" id="KW-0520">NAD</keyword>
<dbReference type="Gene3D" id="1.10.10.970">
    <property type="entry name" value="RNA 2'-phosphotransferase, Tpt1/KptA family, N-terminal domain"/>
    <property type="match status" value="1"/>
</dbReference>
<evidence type="ECO:0000256" key="2">
    <source>
        <dbReference type="ARBA" id="ARBA00022679"/>
    </source>
</evidence>
<keyword evidence="7" id="KW-1185">Reference proteome</keyword>
<organism evidence="6 7">
    <name type="scientific">Cohnella endophytica</name>
    <dbReference type="NCBI Taxonomy" id="2419778"/>
    <lineage>
        <taxon>Bacteria</taxon>
        <taxon>Bacillati</taxon>
        <taxon>Bacillota</taxon>
        <taxon>Bacilli</taxon>
        <taxon>Bacillales</taxon>
        <taxon>Paenibacillaceae</taxon>
        <taxon>Cohnella</taxon>
    </lineage>
</organism>
<gene>
    <name evidence="5" type="primary">kptA</name>
    <name evidence="6" type="ORF">D7Z26_17550</name>
</gene>
<dbReference type="RefSeq" id="WP_120978286.1">
    <property type="nucleotide sequence ID" value="NZ_RBZM01000007.1"/>
</dbReference>
<protein>
    <recommendedName>
        <fullName evidence="5">Probable RNA 2'-phosphotransferase</fullName>
        <ecNumber evidence="5">2.7.1.-</ecNumber>
    </recommendedName>
</protein>
<proteinExistence type="inferred from homology"/>
<dbReference type="NCBIfam" id="NF002014">
    <property type="entry name" value="PRK00819.1-4"/>
    <property type="match status" value="1"/>
</dbReference>
<dbReference type="GO" id="GO:0003950">
    <property type="term" value="F:NAD+ poly-ADP-ribosyltransferase activity"/>
    <property type="evidence" value="ECO:0007669"/>
    <property type="project" value="InterPro"/>
</dbReference>
<dbReference type="EC" id="2.7.1.-" evidence="5"/>
<name>A0A494XRV3_9BACL</name>
<reference evidence="6 7" key="1">
    <citation type="submission" date="2018-10" db="EMBL/GenBank/DDBJ databases">
        <title>Cohnella sp. M2MS4P-1, whole genome shotgun sequence.</title>
        <authorList>
            <person name="Tuo L."/>
        </authorList>
    </citation>
    <scope>NUCLEOTIDE SEQUENCE [LARGE SCALE GENOMIC DNA]</scope>
    <source>
        <strain evidence="6 7">M2MS4P-1</strain>
    </source>
</reference>
<dbReference type="AlphaFoldDB" id="A0A494XRV3"/>
<dbReference type="PANTHER" id="PTHR12684">
    <property type="entry name" value="PUTATIVE PHOSPHOTRANSFERASE"/>
    <property type="match status" value="1"/>
</dbReference>